<dbReference type="Proteomes" id="UP000192756">
    <property type="component" value="Unassembled WGS sequence"/>
</dbReference>
<evidence type="ECO:0000256" key="2">
    <source>
        <dbReference type="SAM" id="MobiDB-lite"/>
    </source>
</evidence>
<dbReference type="InterPro" id="IPR022385">
    <property type="entry name" value="Rhs_assc_core"/>
</dbReference>
<sequence>MYKRILFLFLGLNLWAGLSFAQDIHSSSALILPQSPATSYVVGSGQNVRITSSQSVTLGPGTWLQQGSTVSIKIGNSPIINPAPNNPAADLDKNWVQTKSYDDDGNLVGESKSFYDKTGKALQNQVKSISAGHVLASQPVYDALGRPAVQTLAAPINNAGFAYKGGFVTNGSGTAYTYENFDQSKTNNPDPIGNSAEGTLGWYYSNNNTIDPFVPATSYPYSRVDYYKDGTGAAKRSAAVGEQLKMGAGHEESSFVMPVANELDFYLQIRNKFFPSSVVGEVPTSMVANAAQSIVHDANGKEAVVIADKSGSQLMSARPGTDLSVTNTVTINPEGKSVHYFKLLTPGTVAVSSGTQYKLYNMSGDEQEISWNGNSSLSAGYYKLVATGGPTDLVTFTYVNGYTDISYNFYNELGQLLASIAPNGVKALITNGLNSYATLGDVPFVNTNEYDLQGRLIAATQTDAGRTEFIYRKDGSIRFSQNTLQRNASPSRFSYVNYDRWGRSIESGEYVSGTISFTGAKTDETLQENTEADGGLTGGTKLAQVKTHYDLADNSHGLGSYLQDESFLKGAVSFTENENVKTWYNYDAEGRVSWMVKRVTGLGTKTVDYTYDAKGNVSKVDFQRDNNAERFTHEYEYDADNRLKIAYTSASGAAKKEQARYYYYLHGPLKRVELAENLQGTDYTYTPQGWLKTINHPLAGNDPGADGSQNGFGTDAFGMTMEYFNGDYIRNNVGIASLATGGQPSYNGNIMGQSWKSQKPQSVVSTYGAGVNNPAMVTYNYDDKYQFDNNKYGAPNFSGNSFTEVLNANREHGLSYDANGNIKTLNRTNAAGASTAAFNYNYQSNTNKLASVDNYASYSYDVLGQMTGQQRTSGQGFYVEYDVNGKVTAIYSDAAKTQLRISFAYDEADLRIRKTDHIQNVISYYFHDASGNVLAIYDNKGTALQQKEMPVYAASRIGMYNRSGNSYQYELTDHLGNVRVVLNGAKQGNGQADVVYYSDYYPFGSPFTLATNDYRYGYQGQYAEVDKETGWNNFELRMYDPEIGRWMSTDPYGQYYSPYLAMGNNPVSSVDPDGGQDSDPKNKYRKNGDTYEGENLNEVKIVAERWSAHRVYQERAQRGWQGEARFSGPRGAEIRRWYENQIYAYSWNKDNPFQDAIYSAVSFYATGEVGGAAIKGIWNFGKAAYLSRFAPTVGNLSGDVASTFQFGRYSEVVLDQPVVLSRYYDNINAFAKGRFMTTSLSKFRILDRIGMAIRPSWNSMTKVAHWELPAGTTVYRGKAAMQFPWIGGKTQYFVPDLGNLTRVIR</sequence>
<reference evidence="6" key="1">
    <citation type="submission" date="2017-04" db="EMBL/GenBank/DDBJ databases">
        <authorList>
            <person name="Varghese N."/>
            <person name="Submissions S."/>
        </authorList>
    </citation>
    <scope>NUCLEOTIDE SEQUENCE [LARGE SCALE GENOMIC DNA]</scope>
    <source>
        <strain evidence="6">DSM 12126</strain>
    </source>
</reference>
<dbReference type="OrthoDB" id="2972467at2"/>
<dbReference type="PANTHER" id="PTHR32305">
    <property type="match status" value="1"/>
</dbReference>
<dbReference type="Gene3D" id="2.180.10.10">
    <property type="entry name" value="RHS repeat-associated core"/>
    <property type="match status" value="1"/>
</dbReference>
<gene>
    <name evidence="5" type="ORF">SAMN04488524_2576</name>
</gene>
<dbReference type="Pfam" id="PF25023">
    <property type="entry name" value="TEN_YD-shell"/>
    <property type="match status" value="1"/>
</dbReference>
<feature type="signal peptide" evidence="3">
    <location>
        <begin position="1"/>
        <end position="21"/>
    </location>
</feature>
<evidence type="ECO:0000313" key="6">
    <source>
        <dbReference type="Proteomes" id="UP000192756"/>
    </source>
</evidence>
<feature type="region of interest" description="Disordered" evidence="2">
    <location>
        <begin position="1066"/>
        <end position="1091"/>
    </location>
</feature>
<keyword evidence="3" id="KW-0732">Signal</keyword>
<proteinExistence type="predicted"/>
<feature type="domain" description="Teneurin-like YD-shell" evidence="4">
    <location>
        <begin position="803"/>
        <end position="1051"/>
    </location>
</feature>
<dbReference type="STRING" id="151894.SAMN04488524_2576"/>
<evidence type="ECO:0000259" key="4">
    <source>
        <dbReference type="Pfam" id="PF25023"/>
    </source>
</evidence>
<dbReference type="EMBL" id="FWXT01000001">
    <property type="protein sequence ID" value="SMC75470.1"/>
    <property type="molecule type" value="Genomic_DNA"/>
</dbReference>
<dbReference type="NCBIfam" id="TIGR03696">
    <property type="entry name" value="Rhs_assc_core"/>
    <property type="match status" value="1"/>
</dbReference>
<dbReference type="RefSeq" id="WP_084239128.1">
    <property type="nucleotide sequence ID" value="NZ_FWXT01000001.1"/>
</dbReference>
<feature type="chain" id="PRO_5012596758" evidence="3">
    <location>
        <begin position="22"/>
        <end position="1305"/>
    </location>
</feature>
<evidence type="ECO:0000256" key="3">
    <source>
        <dbReference type="SAM" id="SignalP"/>
    </source>
</evidence>
<name>A0A1W2BR66_9SPHI</name>
<evidence type="ECO:0000313" key="5">
    <source>
        <dbReference type="EMBL" id="SMC75470.1"/>
    </source>
</evidence>
<dbReference type="InterPro" id="IPR050708">
    <property type="entry name" value="T6SS_VgrG/RHS"/>
</dbReference>
<accession>A0A1W2BR66</accession>
<organism evidence="5 6">
    <name type="scientific">Pedobacter africanus</name>
    <dbReference type="NCBI Taxonomy" id="151894"/>
    <lineage>
        <taxon>Bacteria</taxon>
        <taxon>Pseudomonadati</taxon>
        <taxon>Bacteroidota</taxon>
        <taxon>Sphingobacteriia</taxon>
        <taxon>Sphingobacteriales</taxon>
        <taxon>Sphingobacteriaceae</taxon>
        <taxon>Pedobacter</taxon>
    </lineage>
</organism>
<keyword evidence="1" id="KW-0677">Repeat</keyword>
<protein>
    <submittedName>
        <fullName evidence="5">RHS repeat-associated core domain-containing protein</fullName>
    </submittedName>
</protein>
<dbReference type="PANTHER" id="PTHR32305:SF15">
    <property type="entry name" value="PROTEIN RHSA-RELATED"/>
    <property type="match status" value="1"/>
</dbReference>
<feature type="compositionally biased region" description="Basic and acidic residues" evidence="2">
    <location>
        <begin position="1078"/>
        <end position="1089"/>
    </location>
</feature>
<keyword evidence="6" id="KW-1185">Reference proteome</keyword>
<dbReference type="InterPro" id="IPR056823">
    <property type="entry name" value="TEN-like_YD-shell"/>
</dbReference>
<evidence type="ECO:0000256" key="1">
    <source>
        <dbReference type="ARBA" id="ARBA00022737"/>
    </source>
</evidence>